<dbReference type="SUPFAM" id="SSF47090">
    <property type="entry name" value="PGBD-like"/>
    <property type="match status" value="4"/>
</dbReference>
<feature type="domain" description="Peptidoglycan binding-like" evidence="2">
    <location>
        <begin position="186"/>
        <end position="241"/>
    </location>
</feature>
<dbReference type="Gene3D" id="1.10.101.10">
    <property type="entry name" value="PGBD-like superfamily/PGBD"/>
    <property type="match status" value="4"/>
</dbReference>
<sequence>METLAYIHLALAYEESVNIEQVSALNNQKFFQGLECKKLSSTASMYMLSLAVSLSYLGMASVALATLQPGESGSEVVTLQKRLQQLGYFRANATGNFGPLTTEAVIQFQKAKGLAPDGIVGPQTEAALSIPRRNNQTQASNRQQVSNRLLVNRPQVNRQRVTRPQVSNPPQVSNRRRGALQEGDKGAEVAALQQQLQKRGYLKANATGYYGLLTKAAVTQFQKVAGMPVDGVAGTDTQAALLGVGNGEFRTPAKPAVVSTGPFVQFGQTSQQVAAVQRQLRQMEYYQGRLTGYFDQETKDAITKFQQEQRLPADGVVGPNTLAALEKASAKASDRSSMLSLQKRLKENGFYNGPLNGVFDKQTKAAVEAAQRDYGLSADDIVKGRF</sequence>
<organism evidence="3 4">
    <name type="scientific">Funiculus sociatus GB2-A5</name>
    <dbReference type="NCBI Taxonomy" id="2933946"/>
    <lineage>
        <taxon>Bacteria</taxon>
        <taxon>Bacillati</taxon>
        <taxon>Cyanobacteriota</taxon>
        <taxon>Cyanophyceae</taxon>
        <taxon>Coleofasciculales</taxon>
        <taxon>Coleofasciculaceae</taxon>
        <taxon>Funiculus</taxon>
    </lineage>
</organism>
<name>A0ABV0JQS4_9CYAN</name>
<feature type="region of interest" description="Disordered" evidence="1">
    <location>
        <begin position="152"/>
        <end position="186"/>
    </location>
</feature>
<evidence type="ECO:0000313" key="4">
    <source>
        <dbReference type="Proteomes" id="UP001442494"/>
    </source>
</evidence>
<dbReference type="EMBL" id="JAMPKK010000020">
    <property type="protein sequence ID" value="MEP0864996.1"/>
    <property type="molecule type" value="Genomic_DNA"/>
</dbReference>
<feature type="domain" description="Peptidoglycan binding-like" evidence="2">
    <location>
        <begin position="338"/>
        <end position="379"/>
    </location>
</feature>
<dbReference type="InterPro" id="IPR036366">
    <property type="entry name" value="PGBDSf"/>
</dbReference>
<accession>A0ABV0JQS4</accession>
<evidence type="ECO:0000256" key="1">
    <source>
        <dbReference type="SAM" id="MobiDB-lite"/>
    </source>
</evidence>
<feature type="compositionally biased region" description="Polar residues" evidence="1">
    <location>
        <begin position="152"/>
        <end position="173"/>
    </location>
</feature>
<dbReference type="RefSeq" id="WP_190426610.1">
    <property type="nucleotide sequence ID" value="NZ_JAMPKK010000020.1"/>
</dbReference>
<gene>
    <name evidence="3" type="ORF">NDI37_11000</name>
</gene>
<dbReference type="InterPro" id="IPR002477">
    <property type="entry name" value="Peptidoglycan-bd-like"/>
</dbReference>
<protein>
    <submittedName>
        <fullName evidence="3">Peptidoglycan-binding protein</fullName>
    </submittedName>
</protein>
<comment type="caution">
    <text evidence="3">The sequence shown here is derived from an EMBL/GenBank/DDBJ whole genome shotgun (WGS) entry which is preliminary data.</text>
</comment>
<evidence type="ECO:0000313" key="3">
    <source>
        <dbReference type="EMBL" id="MEP0864996.1"/>
    </source>
</evidence>
<dbReference type="Pfam" id="PF01471">
    <property type="entry name" value="PG_binding_1"/>
    <property type="match status" value="4"/>
</dbReference>
<reference evidence="3 4" key="1">
    <citation type="submission" date="2022-04" db="EMBL/GenBank/DDBJ databases">
        <title>Positive selection, recombination, and allopatry shape intraspecific diversity of widespread and dominant cyanobacteria.</title>
        <authorList>
            <person name="Wei J."/>
            <person name="Shu W."/>
            <person name="Hu C."/>
        </authorList>
    </citation>
    <scope>NUCLEOTIDE SEQUENCE [LARGE SCALE GENOMIC DNA]</scope>
    <source>
        <strain evidence="3 4">GB2-A5</strain>
    </source>
</reference>
<feature type="domain" description="Peptidoglycan binding-like" evidence="2">
    <location>
        <begin position="270"/>
        <end position="325"/>
    </location>
</feature>
<dbReference type="InterPro" id="IPR052905">
    <property type="entry name" value="LD-transpeptidase_YkuD-like"/>
</dbReference>
<dbReference type="PANTHER" id="PTHR41533">
    <property type="entry name" value="L,D-TRANSPEPTIDASE HI_1667-RELATED"/>
    <property type="match status" value="1"/>
</dbReference>
<proteinExistence type="predicted"/>
<feature type="domain" description="Peptidoglycan binding-like" evidence="2">
    <location>
        <begin position="72"/>
        <end position="128"/>
    </location>
</feature>
<dbReference type="InterPro" id="IPR036365">
    <property type="entry name" value="PGBD-like_sf"/>
</dbReference>
<dbReference type="PANTHER" id="PTHR41533:SF1">
    <property type="entry name" value="L,D-TRANSPEPTIDASE YCBB-RELATED"/>
    <property type="match status" value="1"/>
</dbReference>
<evidence type="ECO:0000259" key="2">
    <source>
        <dbReference type="Pfam" id="PF01471"/>
    </source>
</evidence>
<dbReference type="Proteomes" id="UP001442494">
    <property type="component" value="Unassembled WGS sequence"/>
</dbReference>
<keyword evidence="4" id="KW-1185">Reference proteome</keyword>